<dbReference type="HOGENOM" id="CLU_1455961_0_0_1"/>
<dbReference type="RefSeq" id="XP_009023288.1">
    <property type="nucleotide sequence ID" value="XM_009025040.1"/>
</dbReference>
<dbReference type="KEGG" id="hro:HELRODRAFT_162999"/>
<evidence type="ECO:0000313" key="1">
    <source>
        <dbReference type="EMBL" id="ESN99450.1"/>
    </source>
</evidence>
<dbReference type="EMBL" id="KB097143">
    <property type="protein sequence ID" value="ESN99450.1"/>
    <property type="molecule type" value="Genomic_DNA"/>
</dbReference>
<evidence type="ECO:0000313" key="2">
    <source>
        <dbReference type="EnsemblMetazoa" id="HelroP162999"/>
    </source>
</evidence>
<reference evidence="1 3" key="2">
    <citation type="journal article" date="2013" name="Nature">
        <title>Insights into bilaterian evolution from three spiralian genomes.</title>
        <authorList>
            <person name="Simakov O."/>
            <person name="Marletaz F."/>
            <person name="Cho S.J."/>
            <person name="Edsinger-Gonzales E."/>
            <person name="Havlak P."/>
            <person name="Hellsten U."/>
            <person name="Kuo D.H."/>
            <person name="Larsson T."/>
            <person name="Lv J."/>
            <person name="Arendt D."/>
            <person name="Savage R."/>
            <person name="Osoegawa K."/>
            <person name="de Jong P."/>
            <person name="Grimwood J."/>
            <person name="Chapman J.A."/>
            <person name="Shapiro H."/>
            <person name="Aerts A."/>
            <person name="Otillar R.P."/>
            <person name="Terry A.Y."/>
            <person name="Boore J.L."/>
            <person name="Grigoriev I.V."/>
            <person name="Lindberg D.R."/>
            <person name="Seaver E.C."/>
            <person name="Weisblat D.A."/>
            <person name="Putnam N.H."/>
            <person name="Rokhsar D.S."/>
        </authorList>
    </citation>
    <scope>NUCLEOTIDE SEQUENCE</scope>
</reference>
<dbReference type="EMBL" id="AMQM01001259">
    <property type="status" value="NOT_ANNOTATED_CDS"/>
    <property type="molecule type" value="Genomic_DNA"/>
</dbReference>
<dbReference type="PANTHER" id="PTHR33776:SF4">
    <property type="entry name" value="ENDONUCLEASE_EXONUCLEASE_PHOSPHATASE DOMAIN-CONTAINING PROTEIN"/>
    <property type="match status" value="1"/>
</dbReference>
<reference evidence="2" key="3">
    <citation type="submission" date="2015-06" db="UniProtKB">
        <authorList>
            <consortium name="EnsemblMetazoa"/>
        </authorList>
    </citation>
    <scope>IDENTIFICATION</scope>
</reference>
<dbReference type="OrthoDB" id="10072198at2759"/>
<name>T1ETJ1_HELRO</name>
<accession>T1ETJ1</accession>
<dbReference type="Proteomes" id="UP000015101">
    <property type="component" value="Unassembled WGS sequence"/>
</dbReference>
<reference evidence="3" key="1">
    <citation type="submission" date="2012-12" db="EMBL/GenBank/DDBJ databases">
        <authorList>
            <person name="Hellsten U."/>
            <person name="Grimwood J."/>
            <person name="Chapman J.A."/>
            <person name="Shapiro H."/>
            <person name="Aerts A."/>
            <person name="Otillar R.P."/>
            <person name="Terry A.Y."/>
            <person name="Boore J.L."/>
            <person name="Simakov O."/>
            <person name="Marletaz F."/>
            <person name="Cho S.-J."/>
            <person name="Edsinger-Gonzales E."/>
            <person name="Havlak P."/>
            <person name="Kuo D.-H."/>
            <person name="Larsson T."/>
            <person name="Lv J."/>
            <person name="Arendt D."/>
            <person name="Savage R."/>
            <person name="Osoegawa K."/>
            <person name="de Jong P."/>
            <person name="Lindberg D.R."/>
            <person name="Seaver E.C."/>
            <person name="Weisblat D.A."/>
            <person name="Putnam N.H."/>
            <person name="Grigoriev I.V."/>
            <person name="Rokhsar D.S."/>
        </authorList>
    </citation>
    <scope>NUCLEOTIDE SEQUENCE</scope>
</reference>
<dbReference type="PANTHER" id="PTHR33776">
    <property type="entry name" value="ENDO/EXONUCLEASE/PHOSPHATASE DOMAIN-CONTAINING PROTEIN"/>
    <property type="match status" value="1"/>
</dbReference>
<dbReference type="CTD" id="20199891"/>
<protein>
    <submittedName>
        <fullName evidence="1 2">Uncharacterized protein</fullName>
    </submittedName>
</protein>
<gene>
    <name evidence="2" type="primary">20199891</name>
    <name evidence="1" type="ORF">HELRODRAFT_162999</name>
</gene>
<dbReference type="GeneID" id="20199891"/>
<proteinExistence type="predicted"/>
<evidence type="ECO:0000313" key="3">
    <source>
        <dbReference type="Proteomes" id="UP000015101"/>
    </source>
</evidence>
<dbReference type="EnsemblMetazoa" id="HelroT162999">
    <property type="protein sequence ID" value="HelroP162999"/>
    <property type="gene ID" value="HelroG162999"/>
</dbReference>
<dbReference type="AlphaFoldDB" id="T1ETJ1"/>
<sequence length="186" mass="21556">MFEEDLLAVNRAGLTDQQAGRDNTSARPVFSDPEIKSCEEASPGQKQDCLGWRRRLLIFEQRKNFAARQKSNSSFNNLNVCLGLLGLLNDYEIDWIFELIHEGFDVLVLTKTWHSSHDEFFVKMAVFDFIDFLKPHDPHYGGIIVYFRNTILRKRIELPTTFTLEALAKKFKINGIDVILLAIYRQ</sequence>
<organism evidence="2 3">
    <name type="scientific">Helobdella robusta</name>
    <name type="common">Californian leech</name>
    <dbReference type="NCBI Taxonomy" id="6412"/>
    <lineage>
        <taxon>Eukaryota</taxon>
        <taxon>Metazoa</taxon>
        <taxon>Spiralia</taxon>
        <taxon>Lophotrochozoa</taxon>
        <taxon>Annelida</taxon>
        <taxon>Clitellata</taxon>
        <taxon>Hirudinea</taxon>
        <taxon>Rhynchobdellida</taxon>
        <taxon>Glossiphoniidae</taxon>
        <taxon>Helobdella</taxon>
    </lineage>
</organism>
<dbReference type="InParanoid" id="T1ETJ1"/>
<keyword evidence="3" id="KW-1185">Reference proteome</keyword>